<dbReference type="PROSITE" id="PS50181">
    <property type="entry name" value="FBOX"/>
    <property type="match status" value="1"/>
</dbReference>
<proteinExistence type="predicted"/>
<keyword evidence="1" id="KW-0732">Signal</keyword>
<dbReference type="EMBL" id="CAJNRG010003069">
    <property type="protein sequence ID" value="CAF2053135.1"/>
    <property type="molecule type" value="Genomic_DNA"/>
</dbReference>
<reference evidence="3" key="1">
    <citation type="submission" date="2021-02" db="EMBL/GenBank/DDBJ databases">
        <authorList>
            <person name="Nowell W R."/>
        </authorList>
    </citation>
    <scope>NUCLEOTIDE SEQUENCE</scope>
</reference>
<accession>A0A816PW58</accession>
<evidence type="ECO:0000259" key="2">
    <source>
        <dbReference type="PROSITE" id="PS50181"/>
    </source>
</evidence>
<organism evidence="3 4">
    <name type="scientific">Rotaria magnacalcarata</name>
    <dbReference type="NCBI Taxonomy" id="392030"/>
    <lineage>
        <taxon>Eukaryota</taxon>
        <taxon>Metazoa</taxon>
        <taxon>Spiralia</taxon>
        <taxon>Gnathifera</taxon>
        <taxon>Rotifera</taxon>
        <taxon>Eurotatoria</taxon>
        <taxon>Bdelloidea</taxon>
        <taxon>Philodinida</taxon>
        <taxon>Philodinidae</taxon>
        <taxon>Rotaria</taxon>
    </lineage>
</organism>
<feature type="signal peptide" evidence="1">
    <location>
        <begin position="1"/>
        <end position="30"/>
    </location>
</feature>
<name>A0A816PW58_9BILA</name>
<sequence length="397" mass="47623">MIELLPKFMILKIGSLLLLFLLLTLEENLSTKTEPTKIFRNQSITSIEDLSNEIFYEIFDYFNGDEIVKTFSKLNSRFQQLLHSSSILIKTHFYLFYYEEMLNKDHKLEIFSNKSCSNFKILSISCSQNIIFLDVHRWEHFILHYYPQLEKFYFPYYDRIDNDNQYEIYSGRINQFSSTFWIERKWIFNIKIDNADIEYMICPYKKTWYDSIHHKNIEYSTSTTLILANFVTSSYGEILFEKTRRVLTITQIYHLIIIEKHSSIHVLIQLISLLPDLITFKIRSLSSDDRAQYTVTELLCLEEINGIDDFTFISAICPYMEYCEMKRLNNMKIELFSCIILKEINNRSFCFIRSLCFHAPAVDDQVIENLEKMTNYEQLLIQFTIKRISYNIYLQWK</sequence>
<evidence type="ECO:0000313" key="3">
    <source>
        <dbReference type="EMBL" id="CAF2053135.1"/>
    </source>
</evidence>
<evidence type="ECO:0000313" key="4">
    <source>
        <dbReference type="Proteomes" id="UP000663887"/>
    </source>
</evidence>
<comment type="caution">
    <text evidence="3">The sequence shown here is derived from an EMBL/GenBank/DDBJ whole genome shotgun (WGS) entry which is preliminary data.</text>
</comment>
<protein>
    <recommendedName>
        <fullName evidence="2">F-box domain-containing protein</fullName>
    </recommendedName>
</protein>
<dbReference type="Proteomes" id="UP000663887">
    <property type="component" value="Unassembled WGS sequence"/>
</dbReference>
<dbReference type="AlphaFoldDB" id="A0A816PW58"/>
<gene>
    <name evidence="3" type="ORF">XDN619_LOCUS9010</name>
</gene>
<feature type="chain" id="PRO_5032502098" description="F-box domain-containing protein" evidence="1">
    <location>
        <begin position="31"/>
        <end position="397"/>
    </location>
</feature>
<feature type="domain" description="F-box" evidence="2">
    <location>
        <begin position="44"/>
        <end position="91"/>
    </location>
</feature>
<dbReference type="InterPro" id="IPR001810">
    <property type="entry name" value="F-box_dom"/>
</dbReference>
<evidence type="ECO:0000256" key="1">
    <source>
        <dbReference type="SAM" id="SignalP"/>
    </source>
</evidence>